<dbReference type="HOGENOM" id="CLU_2235893_0_0_1"/>
<dbReference type="InParanoid" id="A0A0C2XC53"/>
<protein>
    <submittedName>
        <fullName evidence="1">Uncharacterized protein</fullName>
    </submittedName>
</protein>
<keyword evidence="2" id="KW-1185">Reference proteome</keyword>
<reference evidence="1 2" key="1">
    <citation type="submission" date="2014-04" db="EMBL/GenBank/DDBJ databases">
        <title>Evolutionary Origins and Diversification of the Mycorrhizal Mutualists.</title>
        <authorList>
            <consortium name="DOE Joint Genome Institute"/>
            <consortium name="Mycorrhizal Genomics Consortium"/>
            <person name="Kohler A."/>
            <person name="Kuo A."/>
            <person name="Nagy L.G."/>
            <person name="Floudas D."/>
            <person name="Copeland A."/>
            <person name="Barry K.W."/>
            <person name="Cichocki N."/>
            <person name="Veneault-Fourrey C."/>
            <person name="LaButti K."/>
            <person name="Lindquist E.A."/>
            <person name="Lipzen A."/>
            <person name="Lundell T."/>
            <person name="Morin E."/>
            <person name="Murat C."/>
            <person name="Riley R."/>
            <person name="Ohm R."/>
            <person name="Sun H."/>
            <person name="Tunlid A."/>
            <person name="Henrissat B."/>
            <person name="Grigoriev I.V."/>
            <person name="Hibbett D.S."/>
            <person name="Martin F."/>
        </authorList>
    </citation>
    <scope>NUCLEOTIDE SEQUENCE [LARGE SCALE GENOMIC DNA]</scope>
    <source>
        <strain evidence="1 2">Koide BX008</strain>
    </source>
</reference>
<proteinExistence type="predicted"/>
<name>A0A0C2XC53_AMAMK</name>
<organism evidence="1 2">
    <name type="scientific">Amanita muscaria (strain Koide BX008)</name>
    <dbReference type="NCBI Taxonomy" id="946122"/>
    <lineage>
        <taxon>Eukaryota</taxon>
        <taxon>Fungi</taxon>
        <taxon>Dikarya</taxon>
        <taxon>Basidiomycota</taxon>
        <taxon>Agaricomycotina</taxon>
        <taxon>Agaricomycetes</taxon>
        <taxon>Agaricomycetidae</taxon>
        <taxon>Agaricales</taxon>
        <taxon>Pluteineae</taxon>
        <taxon>Amanitaceae</taxon>
        <taxon>Amanita</taxon>
    </lineage>
</organism>
<dbReference type="AlphaFoldDB" id="A0A0C2XC53"/>
<sequence length="105" mass="11732">MVGRFAPNTKELSVSLYPAVTLLRLNDAMNVPSSFRVKEQTRMGEPSTQANCCSGLLSRGIAHFNAARDLEERPHFSEIGRKYSPSVTCWHPTPKRKVSLQSNDL</sequence>
<evidence type="ECO:0000313" key="2">
    <source>
        <dbReference type="Proteomes" id="UP000054549"/>
    </source>
</evidence>
<dbReference type="EMBL" id="KN818236">
    <property type="protein sequence ID" value="KIL66438.1"/>
    <property type="molecule type" value="Genomic_DNA"/>
</dbReference>
<evidence type="ECO:0000313" key="1">
    <source>
        <dbReference type="EMBL" id="KIL66438.1"/>
    </source>
</evidence>
<dbReference type="Proteomes" id="UP000054549">
    <property type="component" value="Unassembled WGS sequence"/>
</dbReference>
<gene>
    <name evidence="1" type="ORF">M378DRAFT_389541</name>
</gene>
<accession>A0A0C2XC53</accession>